<accession>A0A7S0C2G5</accession>
<dbReference type="AlphaFoldDB" id="A0A7S0C2G5"/>
<name>A0A7S0C2G5_9STRA</name>
<gene>
    <name evidence="2" type="ORF">PINE0816_LOCUS6988</name>
</gene>
<feature type="compositionally biased region" description="Low complexity" evidence="1">
    <location>
        <begin position="61"/>
        <end position="74"/>
    </location>
</feature>
<organism evidence="2">
    <name type="scientific">Proboscia inermis</name>
    <dbReference type="NCBI Taxonomy" id="420281"/>
    <lineage>
        <taxon>Eukaryota</taxon>
        <taxon>Sar</taxon>
        <taxon>Stramenopiles</taxon>
        <taxon>Ochrophyta</taxon>
        <taxon>Bacillariophyta</taxon>
        <taxon>Coscinodiscophyceae</taxon>
        <taxon>Rhizosoleniophycidae</taxon>
        <taxon>Rhizosoleniales</taxon>
        <taxon>Rhizosoleniaceae</taxon>
        <taxon>Proboscia</taxon>
    </lineage>
</organism>
<reference evidence="2" key="1">
    <citation type="submission" date="2021-01" db="EMBL/GenBank/DDBJ databases">
        <authorList>
            <person name="Corre E."/>
            <person name="Pelletier E."/>
            <person name="Niang G."/>
            <person name="Scheremetjew M."/>
            <person name="Finn R."/>
            <person name="Kale V."/>
            <person name="Holt S."/>
            <person name="Cochrane G."/>
            <person name="Meng A."/>
            <person name="Brown T."/>
            <person name="Cohen L."/>
        </authorList>
    </citation>
    <scope>NUCLEOTIDE SEQUENCE</scope>
    <source>
        <strain evidence="2">CCAP1064/1</strain>
    </source>
</reference>
<dbReference type="EMBL" id="HBEL01014603">
    <property type="protein sequence ID" value="CAD8410865.1"/>
    <property type="molecule type" value="Transcribed_RNA"/>
</dbReference>
<sequence>MAPLPSCPLGTCERLPVFSSARGTYESYDSVGNRIRSNNKKQIKDNQRSVAKLKNSRKCRNSSSTSSSTKSSNSQCITKEKRKCKDEARKNTFVGLVNESKLNECMEDASSLCK</sequence>
<evidence type="ECO:0000313" key="2">
    <source>
        <dbReference type="EMBL" id="CAD8410865.1"/>
    </source>
</evidence>
<protein>
    <submittedName>
        <fullName evidence="2">Uncharacterized protein</fullName>
    </submittedName>
</protein>
<proteinExistence type="predicted"/>
<evidence type="ECO:0000256" key="1">
    <source>
        <dbReference type="SAM" id="MobiDB-lite"/>
    </source>
</evidence>
<feature type="region of interest" description="Disordered" evidence="1">
    <location>
        <begin position="31"/>
        <end position="78"/>
    </location>
</feature>